<reference evidence="8 9" key="1">
    <citation type="submission" date="2020-04" db="EMBL/GenBank/DDBJ databases">
        <title>CFH 90308 Microbacterium sp.</title>
        <authorList>
            <person name="Nie G."/>
            <person name="Ming H."/>
            <person name="Xia T."/>
        </authorList>
    </citation>
    <scope>NUCLEOTIDE SEQUENCE [LARGE SCALE GENOMIC DNA]</scope>
    <source>
        <strain evidence="8 9">CFH 90308</strain>
    </source>
</reference>
<evidence type="ECO:0000256" key="7">
    <source>
        <dbReference type="RuleBase" id="RU003406"/>
    </source>
</evidence>
<dbReference type="InterPro" id="IPR011278">
    <property type="entry name" value="2-MeCitrate/Citrate_synth_II"/>
</dbReference>
<evidence type="ECO:0000256" key="1">
    <source>
        <dbReference type="ARBA" id="ARBA00005163"/>
    </source>
</evidence>
<evidence type="ECO:0000256" key="5">
    <source>
        <dbReference type="ARBA" id="ARBA00049288"/>
    </source>
</evidence>
<dbReference type="PROSITE" id="PS00480">
    <property type="entry name" value="CITRATE_SYNTHASE"/>
    <property type="match status" value="1"/>
</dbReference>
<evidence type="ECO:0000256" key="3">
    <source>
        <dbReference type="ARBA" id="ARBA00022532"/>
    </source>
</evidence>
<dbReference type="GO" id="GO:0050440">
    <property type="term" value="F:2-methylcitrate synthase activity"/>
    <property type="evidence" value="ECO:0007669"/>
    <property type="project" value="UniProtKB-EC"/>
</dbReference>
<organism evidence="8 9">
    <name type="scientific">Microbacterium salsuginis</name>
    <dbReference type="NCBI Taxonomy" id="2722803"/>
    <lineage>
        <taxon>Bacteria</taxon>
        <taxon>Bacillati</taxon>
        <taxon>Actinomycetota</taxon>
        <taxon>Actinomycetes</taxon>
        <taxon>Micrococcales</taxon>
        <taxon>Microbacteriaceae</taxon>
        <taxon>Microbacterium</taxon>
    </lineage>
</organism>
<dbReference type="PANTHER" id="PTHR11739">
    <property type="entry name" value="CITRATE SYNTHASE"/>
    <property type="match status" value="1"/>
</dbReference>
<name>A0ABX1KAB1_9MICO</name>
<comment type="similarity">
    <text evidence="2 6 7">Belongs to the citrate synthase family.</text>
</comment>
<proteinExistence type="inferred from homology"/>
<dbReference type="GO" id="GO:0036440">
    <property type="term" value="F:citrate synthase activity"/>
    <property type="evidence" value="ECO:0007669"/>
    <property type="project" value="UniProtKB-EC"/>
</dbReference>
<accession>A0ABX1KAB1</accession>
<dbReference type="PRINTS" id="PR00143">
    <property type="entry name" value="CITRTSNTHASE"/>
</dbReference>
<comment type="caution">
    <text evidence="8">The sequence shown here is derived from an EMBL/GenBank/DDBJ whole genome shotgun (WGS) entry which is preliminary data.</text>
</comment>
<keyword evidence="3" id="KW-0816">Tricarboxylic acid cycle</keyword>
<comment type="pathway">
    <text evidence="1">Carbohydrate metabolism; tricarboxylic acid cycle.</text>
</comment>
<dbReference type="Gene3D" id="1.10.580.10">
    <property type="entry name" value="Citrate Synthase, domain 1"/>
    <property type="match status" value="1"/>
</dbReference>
<keyword evidence="4 6" id="KW-0808">Transferase</keyword>
<dbReference type="PIRSF" id="PIRSF001369">
    <property type="entry name" value="Citrate_synth"/>
    <property type="match status" value="1"/>
</dbReference>
<dbReference type="PANTHER" id="PTHR11739:SF4">
    <property type="entry name" value="CITRATE SYNTHASE, PEROXISOMAL"/>
    <property type="match status" value="1"/>
</dbReference>
<evidence type="ECO:0000256" key="6">
    <source>
        <dbReference type="PIRNR" id="PIRNR001369"/>
    </source>
</evidence>
<dbReference type="Pfam" id="PF00285">
    <property type="entry name" value="Citrate_synt"/>
    <property type="match status" value="1"/>
</dbReference>
<dbReference type="InterPro" id="IPR019810">
    <property type="entry name" value="Citrate_synthase_AS"/>
</dbReference>
<evidence type="ECO:0000313" key="8">
    <source>
        <dbReference type="EMBL" id="NLP83437.1"/>
    </source>
</evidence>
<dbReference type="NCBIfam" id="NF010636">
    <property type="entry name" value="PRK14033.1"/>
    <property type="match status" value="1"/>
</dbReference>
<dbReference type="Gene3D" id="1.10.230.10">
    <property type="entry name" value="Cytochrome P450-Terp, domain 2"/>
    <property type="match status" value="1"/>
</dbReference>
<dbReference type="InterPro" id="IPR016142">
    <property type="entry name" value="Citrate_synth-like_lrg_a-sub"/>
</dbReference>
<dbReference type="Proteomes" id="UP001429745">
    <property type="component" value="Unassembled WGS sequence"/>
</dbReference>
<keyword evidence="9" id="KW-1185">Reference proteome</keyword>
<comment type="catalytic activity">
    <reaction evidence="5">
        <text>oxaloacetate + acetyl-CoA + H2O = citrate + CoA + H(+)</text>
        <dbReference type="Rhea" id="RHEA:16845"/>
        <dbReference type="ChEBI" id="CHEBI:15377"/>
        <dbReference type="ChEBI" id="CHEBI:15378"/>
        <dbReference type="ChEBI" id="CHEBI:16452"/>
        <dbReference type="ChEBI" id="CHEBI:16947"/>
        <dbReference type="ChEBI" id="CHEBI:57287"/>
        <dbReference type="ChEBI" id="CHEBI:57288"/>
        <dbReference type="EC" id="2.3.3.16"/>
    </reaction>
</comment>
<sequence length="394" mass="43022">MTDIKKGLAGVVVDYTAVSKVNPETNSLLYRGYPVQELAATQPFEAVAYLLWHGELPTDVQLRQLRATERSYRSLPADVRAAIDLVPLDAHPMDEVRTAVSLIGARDLAGTGSVLDASGNPDENLARSIRLFAVLPAIVAYGQRRRRGQQPLAPRDDLDYSANFLWMTFGEEADDIVVDAFNRSMILYAEHSFNASTFTGRVIASTLSDLYSAVVGAIGALKGPLHGGANEAVLHIFDEIGSAENVGPWLDEALAQKRKIMGFGHRVYKRGDSRVPTMKAALDTLVEHYDRPEVAALYDALESQFVERKGIYPNLDYPSGPAYNLIGFDTLTFTPLFVAARVTGWTAHIMEQLASNALIRPLSEYNGPDERHVEGYVPDAATLAAAERAEESAG</sequence>
<evidence type="ECO:0000313" key="9">
    <source>
        <dbReference type="Proteomes" id="UP001429745"/>
    </source>
</evidence>
<dbReference type="InterPro" id="IPR002020">
    <property type="entry name" value="Citrate_synthase"/>
</dbReference>
<dbReference type="EMBL" id="JABACI010000001">
    <property type="protein sequence ID" value="NLP83437.1"/>
    <property type="molecule type" value="Genomic_DNA"/>
</dbReference>
<dbReference type="InterPro" id="IPR016143">
    <property type="entry name" value="Citrate_synth-like_sm_a-sub"/>
</dbReference>
<dbReference type="InterPro" id="IPR024176">
    <property type="entry name" value="Citrate_synthase_bac-typ"/>
</dbReference>
<keyword evidence="8" id="KW-0012">Acyltransferase</keyword>
<dbReference type="SUPFAM" id="SSF48256">
    <property type="entry name" value="Citrate synthase"/>
    <property type="match status" value="1"/>
</dbReference>
<evidence type="ECO:0000256" key="4">
    <source>
        <dbReference type="ARBA" id="ARBA00022679"/>
    </source>
</evidence>
<dbReference type="RefSeq" id="WP_168911846.1">
    <property type="nucleotide sequence ID" value="NZ_JABACI010000001.1"/>
</dbReference>
<gene>
    <name evidence="8" type="ORF">HF576_06250</name>
</gene>
<dbReference type="InterPro" id="IPR036969">
    <property type="entry name" value="Citrate_synthase_sf"/>
</dbReference>
<dbReference type="NCBIfam" id="TIGR01800">
    <property type="entry name" value="cit_synth_II"/>
    <property type="match status" value="1"/>
</dbReference>
<protein>
    <recommendedName>
        <fullName evidence="6">Citrate synthase</fullName>
    </recommendedName>
</protein>
<evidence type="ECO:0000256" key="2">
    <source>
        <dbReference type="ARBA" id="ARBA00010566"/>
    </source>
</evidence>